<dbReference type="InterPro" id="IPR008906">
    <property type="entry name" value="HATC_C_dom"/>
</dbReference>
<name>A0A8W8P2W3_MAGGI</name>
<feature type="region of interest" description="Disordered" evidence="1">
    <location>
        <begin position="147"/>
        <end position="181"/>
    </location>
</feature>
<dbReference type="AlphaFoldDB" id="A0A8W8P2W3"/>
<keyword evidence="4" id="KW-1185">Reference proteome</keyword>
<dbReference type="GO" id="GO:0046983">
    <property type="term" value="F:protein dimerization activity"/>
    <property type="evidence" value="ECO:0007669"/>
    <property type="project" value="InterPro"/>
</dbReference>
<dbReference type="Pfam" id="PF05699">
    <property type="entry name" value="Dimer_Tnp_hAT"/>
    <property type="match status" value="1"/>
</dbReference>
<evidence type="ECO:0000313" key="3">
    <source>
        <dbReference type="EnsemblMetazoa" id="G8539.1:cds"/>
    </source>
</evidence>
<accession>A0A8W8P2W3</accession>
<sequence>MNNMENFELLRRSVLDRDKSQCQVIHAQLINGIRDIIRDCPKIEMLQRLKEDTLANALIPDDNLCYEAKKVPGDGNCLYNCVSIFITGDTSLSWKIRIIVAAELFIRASDYADHPILDDVLALEDKMSQQSMLSSFFTEGTRRKKLSSVSTADKSEIASTGTLEPDSNEPQPSVGHHKKFKSIPSLSRKNDLNCAFDISNYIAEGPDLDDATKINIIQNRIPPAGHNFPATTYRDKRRKSGVSSRRCKREWLEKYEHLSYSRIQDGLYCIACILFLSDIKYYKGESIFVKAPCKDWKYLLEYWQLHEKCQYHQVSKDKFGSFVLRHNDPSLRIDAKITEQAGSFIQSHIVSEIKNQEGHNYFAIEADEIRDISNLEQLGIAVRYIKNNCAVERILQYVDCESTTGEHICNAIVKCLQDCGLEVKMCRAQTYDGAGNMSGRLKGCRTLFLNFAPRAHYFHCASHILNLALSQSCAQVEVQCMMSTVKEVALFFKYSPKRQRLLESCVQSVNHDRTASEKPKIACQKVKLLCETRWVERHTSLEEFEDTYEAVVECMTRICDPQSKGSWDPKTISKARGLLTSIATPGCLCAFASNRYLFGFTKSLSLLLQGSYQDVVTAYEEIGLIVTELKDIRERADDEFRSNILPVIEKLAVHTDTIISIPRRCKRQTLRGNVEASSPEEYWRRTIFIPLIDHLVAELTDRFQNLSKCAVRGLCLLPRSLPSLNDQIVADIKDFFSDDMPAQTNFDQESKLWKRKWLNIEEAPTTLSTLIQATNAKMFPNIHRIITLLLLIPVSSATVERGNSAIKRIKSSQRSTMGQDRLNALTLLQIHRDIPLDYKKIVDIFINKNPRRMVSNNPFK</sequence>
<protein>
    <recommendedName>
        <fullName evidence="2">HAT C-terminal dimerisation domain-containing protein</fullName>
    </recommendedName>
</protein>
<evidence type="ECO:0000313" key="4">
    <source>
        <dbReference type="Proteomes" id="UP000005408"/>
    </source>
</evidence>
<dbReference type="PANTHER" id="PTHR46289:SF14">
    <property type="entry name" value="DUF4371 DOMAIN-CONTAINING PROTEIN"/>
    <property type="match status" value="1"/>
</dbReference>
<dbReference type="EnsemblMetazoa" id="G8539.1">
    <property type="protein sequence ID" value="G8539.1:cds"/>
    <property type="gene ID" value="G8539"/>
</dbReference>
<reference evidence="3" key="1">
    <citation type="submission" date="2022-08" db="UniProtKB">
        <authorList>
            <consortium name="EnsemblMetazoa"/>
        </authorList>
    </citation>
    <scope>IDENTIFICATION</scope>
    <source>
        <strain evidence="3">05x7-T-G4-1.051#20</strain>
    </source>
</reference>
<feature type="compositionally biased region" description="Polar residues" evidence="1">
    <location>
        <begin position="147"/>
        <end position="162"/>
    </location>
</feature>
<dbReference type="InterPro" id="IPR012337">
    <property type="entry name" value="RNaseH-like_sf"/>
</dbReference>
<dbReference type="PANTHER" id="PTHR46289">
    <property type="entry name" value="52 KDA REPRESSOR OF THE INHIBITOR OF THE PROTEIN KINASE-LIKE PROTEIN-RELATED"/>
    <property type="match status" value="1"/>
</dbReference>
<organism evidence="3 4">
    <name type="scientific">Magallana gigas</name>
    <name type="common">Pacific oyster</name>
    <name type="synonym">Crassostrea gigas</name>
    <dbReference type="NCBI Taxonomy" id="29159"/>
    <lineage>
        <taxon>Eukaryota</taxon>
        <taxon>Metazoa</taxon>
        <taxon>Spiralia</taxon>
        <taxon>Lophotrochozoa</taxon>
        <taxon>Mollusca</taxon>
        <taxon>Bivalvia</taxon>
        <taxon>Autobranchia</taxon>
        <taxon>Pteriomorphia</taxon>
        <taxon>Ostreida</taxon>
        <taxon>Ostreoidea</taxon>
        <taxon>Ostreidae</taxon>
        <taxon>Magallana</taxon>
    </lineage>
</organism>
<proteinExistence type="predicted"/>
<dbReference type="SUPFAM" id="SSF53098">
    <property type="entry name" value="Ribonuclease H-like"/>
    <property type="match status" value="1"/>
</dbReference>
<dbReference type="Proteomes" id="UP000005408">
    <property type="component" value="Unassembled WGS sequence"/>
</dbReference>
<dbReference type="InterPro" id="IPR052958">
    <property type="entry name" value="IFN-induced_PKR_regulator"/>
</dbReference>
<evidence type="ECO:0000256" key="1">
    <source>
        <dbReference type="SAM" id="MobiDB-lite"/>
    </source>
</evidence>
<evidence type="ECO:0000259" key="2">
    <source>
        <dbReference type="Pfam" id="PF05699"/>
    </source>
</evidence>
<feature type="domain" description="HAT C-terminal dimerisation" evidence="2">
    <location>
        <begin position="772"/>
        <end position="828"/>
    </location>
</feature>